<dbReference type="PANTHER" id="PTHR10584">
    <property type="entry name" value="SUGAR KINASE"/>
    <property type="match status" value="1"/>
</dbReference>
<evidence type="ECO:0000256" key="2">
    <source>
        <dbReference type="ARBA" id="ARBA00022777"/>
    </source>
</evidence>
<dbReference type="SUPFAM" id="SSF53613">
    <property type="entry name" value="Ribokinase-like"/>
    <property type="match status" value="1"/>
</dbReference>
<dbReference type="EMBL" id="MEZN01000001">
    <property type="protein sequence ID" value="OGD57103.1"/>
    <property type="molecule type" value="Genomic_DNA"/>
</dbReference>
<evidence type="ECO:0000256" key="1">
    <source>
        <dbReference type="ARBA" id="ARBA00022679"/>
    </source>
</evidence>
<dbReference type="Proteomes" id="UP000176791">
    <property type="component" value="Unassembled WGS sequence"/>
</dbReference>
<evidence type="ECO:0000259" key="3">
    <source>
        <dbReference type="Pfam" id="PF00294"/>
    </source>
</evidence>
<dbReference type="InterPro" id="IPR029056">
    <property type="entry name" value="Ribokinase-like"/>
</dbReference>
<dbReference type="GO" id="GO:0016301">
    <property type="term" value="F:kinase activity"/>
    <property type="evidence" value="ECO:0007669"/>
    <property type="project" value="UniProtKB-KW"/>
</dbReference>
<keyword evidence="2" id="KW-0418">Kinase</keyword>
<keyword evidence="1" id="KW-0808">Transferase</keyword>
<feature type="domain" description="Carbohydrate kinase PfkB" evidence="3">
    <location>
        <begin position="3"/>
        <end position="114"/>
    </location>
</feature>
<organism evidence="4 5">
    <name type="scientific">Candidatus Beckwithbacteria bacterium RIFCSPHIGHO2_12_FULL_47_17</name>
    <dbReference type="NCBI Taxonomy" id="1797460"/>
    <lineage>
        <taxon>Bacteria</taxon>
        <taxon>Candidatus Beckwithiibacteriota</taxon>
    </lineage>
</organism>
<reference evidence="4 5" key="1">
    <citation type="journal article" date="2016" name="Nat. Commun.">
        <title>Thousands of microbial genomes shed light on interconnected biogeochemical processes in an aquifer system.</title>
        <authorList>
            <person name="Anantharaman K."/>
            <person name="Brown C.T."/>
            <person name="Hug L.A."/>
            <person name="Sharon I."/>
            <person name="Castelle C.J."/>
            <person name="Probst A.J."/>
            <person name="Thomas B.C."/>
            <person name="Singh A."/>
            <person name="Wilkins M.J."/>
            <person name="Karaoz U."/>
            <person name="Brodie E.L."/>
            <person name="Williams K.H."/>
            <person name="Hubbard S.S."/>
            <person name="Banfield J.F."/>
        </authorList>
    </citation>
    <scope>NUCLEOTIDE SEQUENCE [LARGE SCALE GENOMIC DNA]</scope>
</reference>
<evidence type="ECO:0000313" key="5">
    <source>
        <dbReference type="Proteomes" id="UP000176791"/>
    </source>
</evidence>
<dbReference type="Pfam" id="PF00294">
    <property type="entry name" value="PfkB"/>
    <property type="match status" value="2"/>
</dbReference>
<accession>A0A1F5DPN5</accession>
<protein>
    <recommendedName>
        <fullName evidence="3">Carbohydrate kinase PfkB domain-containing protein</fullName>
    </recommendedName>
</protein>
<proteinExistence type="predicted"/>
<sequence>MLKIASIGDVCVDVYPQEKQYFLGGTAFNRAVYLAQNGIKVSLISAIGTDNWGKQYLSTCKRLKINTDYLAVIPGTTSHVDIRLDQNHQPQFSAWNLGVLKNYKPKALPKKQDAVIATYLKPIKPLVVFPSGPFRAADFCGGSIYSPQLSIIKQWLPHLDLAVRSADQAEIPHLKQLAKSSNKMILATLGKNGSILFSGQKEYRQAATSIKTADATGAGDAYITAFVIKYLQIKNIPAAMSQAAQAATTAITSPRNLSV</sequence>
<evidence type="ECO:0000313" key="4">
    <source>
        <dbReference type="EMBL" id="OGD57103.1"/>
    </source>
</evidence>
<dbReference type="STRING" id="1797460.A3E73_01025"/>
<dbReference type="PANTHER" id="PTHR10584:SF166">
    <property type="entry name" value="RIBOKINASE"/>
    <property type="match status" value="1"/>
</dbReference>
<name>A0A1F5DPN5_9BACT</name>
<dbReference type="InterPro" id="IPR011611">
    <property type="entry name" value="PfkB_dom"/>
</dbReference>
<comment type="caution">
    <text evidence="4">The sequence shown here is derived from an EMBL/GenBank/DDBJ whole genome shotgun (WGS) entry which is preliminary data.</text>
</comment>
<dbReference type="Gene3D" id="3.40.1190.20">
    <property type="match status" value="1"/>
</dbReference>
<gene>
    <name evidence="4" type="ORF">A3E73_01025</name>
</gene>
<dbReference type="AlphaFoldDB" id="A0A1F5DPN5"/>
<feature type="domain" description="Carbohydrate kinase PfkB" evidence="3">
    <location>
        <begin position="169"/>
        <end position="254"/>
    </location>
</feature>